<dbReference type="InterPro" id="IPR027417">
    <property type="entry name" value="P-loop_NTPase"/>
</dbReference>
<keyword evidence="14" id="KW-1185">Reference proteome</keyword>
<evidence type="ECO:0000313" key="13">
    <source>
        <dbReference type="EMBL" id="ROZ81711.1"/>
    </source>
</evidence>
<dbReference type="InterPro" id="IPR002197">
    <property type="entry name" value="HTH_Fis"/>
</dbReference>
<evidence type="ECO:0000313" key="14">
    <source>
        <dbReference type="Proteomes" id="UP000275199"/>
    </source>
</evidence>
<keyword evidence="5" id="KW-0547">Nucleotide-binding</keyword>
<dbReference type="CDD" id="cd00009">
    <property type="entry name" value="AAA"/>
    <property type="match status" value="1"/>
</dbReference>
<dbReference type="PROSITE" id="PS50045">
    <property type="entry name" value="SIGMA54_INTERACT_4"/>
    <property type="match status" value="1"/>
</dbReference>
<dbReference type="SUPFAM" id="SSF46689">
    <property type="entry name" value="Homeodomain-like"/>
    <property type="match status" value="1"/>
</dbReference>
<dbReference type="Pfam" id="PF00158">
    <property type="entry name" value="Sigma54_activat"/>
    <property type="match status" value="1"/>
</dbReference>
<keyword evidence="4" id="KW-0597">Phosphoprotein</keyword>
<dbReference type="InterPro" id="IPR002078">
    <property type="entry name" value="Sigma_54_int"/>
</dbReference>
<dbReference type="RefSeq" id="WP_123891008.1">
    <property type="nucleotide sequence ID" value="NZ_RKKU01000028.1"/>
</dbReference>
<evidence type="ECO:0000256" key="3">
    <source>
        <dbReference type="ARBA" id="ARBA00022491"/>
    </source>
</evidence>
<dbReference type="InterPro" id="IPR025943">
    <property type="entry name" value="Sigma_54_int_dom_ATP-bd_2"/>
</dbReference>
<dbReference type="Gene3D" id="3.40.50.300">
    <property type="entry name" value="P-loop containing nucleotide triphosphate hydrolases"/>
    <property type="match status" value="1"/>
</dbReference>
<evidence type="ECO:0000256" key="8">
    <source>
        <dbReference type="ARBA" id="ARBA00023015"/>
    </source>
</evidence>
<sequence length="514" mass="57773">MFDQLAQPLVYAESLLTRFSTLAASSNSRALQQQLVAAAADLSHCPLAQLYLLDKTQTELTLCAEWLDGEPLVRGESALPSDYKDQQLLQYCLFQNQVLHVNALDSSLYATPFLPETDRSWRSLLCLPLHDRDNHLGGLLLIAQRDAEELDAYADSLRLLGDFAMCQLQLLQRLDAEPAIAPMSEESKISHERGYGLIGESPVMQRVYRLISKVLHNPVSVMVAGETGTGKELVARAIHDYGLRRTQPFIAQNCSALPEALLESELFGYTKGAFTGATQDRLGLFDAANNGTLFLDEIGDMPLSLQAKLLRVLQEGELRPLGSNQTHKVDVRIIAASHHDLRTLVDKGQFREDLFYRLGHFPIEMPPLRERGNDIQLLATRFAEEACHFLQRDPCRWSEEALEHLAGYHFPGNVRELKGLIARALLLCDGNVLLPEHFSLPDSAQPLASRSLRERLEQVERNLLLDCLRKNQGNQTIAASELGLPRRTLLYRMQRLKINAADLRHKEKAYVQSR</sequence>
<dbReference type="InterPro" id="IPR029016">
    <property type="entry name" value="GAF-like_dom_sf"/>
</dbReference>
<feature type="domain" description="Sigma-54 factor interaction" evidence="12">
    <location>
        <begin position="197"/>
        <end position="426"/>
    </location>
</feature>
<comment type="subcellular location">
    <subcellularLocation>
        <location evidence="1">Cytoplasm</location>
    </subcellularLocation>
</comment>
<dbReference type="InterPro" id="IPR025662">
    <property type="entry name" value="Sigma_54_int_dom_ATP-bd_1"/>
</dbReference>
<dbReference type="InterPro" id="IPR058031">
    <property type="entry name" value="AAA_lid_NorR"/>
</dbReference>
<dbReference type="SMART" id="SM00382">
    <property type="entry name" value="AAA"/>
    <property type="match status" value="1"/>
</dbReference>
<evidence type="ECO:0000256" key="1">
    <source>
        <dbReference type="ARBA" id="ARBA00004496"/>
    </source>
</evidence>
<keyword evidence="11" id="KW-0804">Transcription</keyword>
<dbReference type="Gene3D" id="3.30.450.40">
    <property type="match status" value="1"/>
</dbReference>
<comment type="caution">
    <text evidence="13">The sequence shown here is derived from an EMBL/GenBank/DDBJ whole genome shotgun (WGS) entry which is preliminary data.</text>
</comment>
<keyword evidence="2" id="KW-0963">Cytoplasm</keyword>
<keyword evidence="7" id="KW-0902">Two-component regulatory system</keyword>
<name>A0ABX9XGR7_9PSED</name>
<dbReference type="SUPFAM" id="SSF52540">
    <property type="entry name" value="P-loop containing nucleoside triphosphate hydrolases"/>
    <property type="match status" value="1"/>
</dbReference>
<evidence type="ECO:0000256" key="9">
    <source>
        <dbReference type="ARBA" id="ARBA00023125"/>
    </source>
</evidence>
<evidence type="ECO:0000256" key="10">
    <source>
        <dbReference type="ARBA" id="ARBA00023159"/>
    </source>
</evidence>
<evidence type="ECO:0000259" key="12">
    <source>
        <dbReference type="PROSITE" id="PS50045"/>
    </source>
</evidence>
<evidence type="ECO:0000256" key="6">
    <source>
        <dbReference type="ARBA" id="ARBA00022840"/>
    </source>
</evidence>
<accession>A0ABX9XGR7</accession>
<dbReference type="Pfam" id="PF25601">
    <property type="entry name" value="AAA_lid_14"/>
    <property type="match status" value="1"/>
</dbReference>
<keyword evidence="3" id="KW-0678">Repressor</keyword>
<dbReference type="Gene3D" id="1.10.8.60">
    <property type="match status" value="1"/>
</dbReference>
<dbReference type="Gene3D" id="1.10.10.60">
    <property type="entry name" value="Homeodomain-like"/>
    <property type="match status" value="1"/>
</dbReference>
<evidence type="ECO:0000256" key="2">
    <source>
        <dbReference type="ARBA" id="ARBA00022490"/>
    </source>
</evidence>
<keyword evidence="8" id="KW-0805">Transcription regulation</keyword>
<keyword evidence="6" id="KW-0067">ATP-binding</keyword>
<dbReference type="Proteomes" id="UP000275199">
    <property type="component" value="Unassembled WGS sequence"/>
</dbReference>
<dbReference type="Pfam" id="PF02954">
    <property type="entry name" value="HTH_8"/>
    <property type="match status" value="1"/>
</dbReference>
<dbReference type="PROSITE" id="PS00675">
    <property type="entry name" value="SIGMA54_INTERACT_1"/>
    <property type="match status" value="1"/>
</dbReference>
<dbReference type="InterPro" id="IPR003593">
    <property type="entry name" value="AAA+_ATPase"/>
</dbReference>
<keyword evidence="10" id="KW-0010">Activator</keyword>
<keyword evidence="9" id="KW-0238">DNA-binding</keyword>
<dbReference type="PRINTS" id="PR01590">
    <property type="entry name" value="HTHFIS"/>
</dbReference>
<dbReference type="PANTHER" id="PTHR32071">
    <property type="entry name" value="TRANSCRIPTIONAL REGULATORY PROTEIN"/>
    <property type="match status" value="1"/>
</dbReference>
<evidence type="ECO:0000256" key="7">
    <source>
        <dbReference type="ARBA" id="ARBA00023012"/>
    </source>
</evidence>
<dbReference type="PROSITE" id="PS00676">
    <property type="entry name" value="SIGMA54_INTERACT_2"/>
    <property type="match status" value="1"/>
</dbReference>
<gene>
    <name evidence="13" type="ORF">EF096_17125</name>
</gene>
<evidence type="ECO:0000256" key="5">
    <source>
        <dbReference type="ARBA" id="ARBA00022741"/>
    </source>
</evidence>
<dbReference type="PANTHER" id="PTHR32071:SF95">
    <property type="entry name" value="DNA-BINDING TRANSCRIPTIONAL REGULATOR NTRC"/>
    <property type="match status" value="1"/>
</dbReference>
<dbReference type="InterPro" id="IPR009057">
    <property type="entry name" value="Homeodomain-like_sf"/>
</dbReference>
<reference evidence="13 14" key="1">
    <citation type="submission" date="2018-11" db="EMBL/GenBank/DDBJ databases">
        <authorList>
            <person name="Jang G.I."/>
            <person name="Hwang C.Y."/>
        </authorList>
    </citation>
    <scope>NUCLEOTIDE SEQUENCE [LARGE SCALE GENOMIC DNA]</scope>
    <source>
        <strain evidence="13 14">SSM26</strain>
    </source>
</reference>
<dbReference type="EMBL" id="RKKU01000028">
    <property type="protein sequence ID" value="ROZ81711.1"/>
    <property type="molecule type" value="Genomic_DNA"/>
</dbReference>
<evidence type="ECO:0000256" key="11">
    <source>
        <dbReference type="ARBA" id="ARBA00023163"/>
    </source>
</evidence>
<proteinExistence type="predicted"/>
<evidence type="ECO:0000256" key="4">
    <source>
        <dbReference type="ARBA" id="ARBA00022553"/>
    </source>
</evidence>
<dbReference type="SUPFAM" id="SSF55781">
    <property type="entry name" value="GAF domain-like"/>
    <property type="match status" value="1"/>
</dbReference>
<protein>
    <submittedName>
        <fullName evidence="13">Sigma-54-dependent Fis family transcriptional regulator</fullName>
    </submittedName>
</protein>
<organism evidence="13 14">
    <name type="scientific">Pseudomonas neustonica</name>
    <dbReference type="NCBI Taxonomy" id="2487346"/>
    <lineage>
        <taxon>Bacteria</taxon>
        <taxon>Pseudomonadati</taxon>
        <taxon>Pseudomonadota</taxon>
        <taxon>Gammaproteobacteria</taxon>
        <taxon>Pseudomonadales</taxon>
        <taxon>Pseudomonadaceae</taxon>
        <taxon>Pseudomonas</taxon>
    </lineage>
</organism>